<evidence type="ECO:0000256" key="1">
    <source>
        <dbReference type="ARBA" id="ARBA00004141"/>
    </source>
</evidence>
<dbReference type="InterPro" id="IPR051415">
    <property type="entry name" value="LAAT-1"/>
</dbReference>
<evidence type="ECO:0000313" key="8">
    <source>
        <dbReference type="Proteomes" id="UP000177798"/>
    </source>
</evidence>
<evidence type="ECO:0000313" key="7">
    <source>
        <dbReference type="EMBL" id="APA13136.1"/>
    </source>
</evidence>
<keyword evidence="3 6" id="KW-1133">Transmembrane helix</keyword>
<sequence>MLSITDSLSDRCQKLQDVSYVNLAVSIFILIGILVSYLPQHYRIISRGTSEGISPFFILLGTTSGTCAFANIIVLPASRADVACCRTVSTFECAAGLLGIAQVGVQWFCFSIILILFMVFFPRTPTLPTLDDNKQQHTWRTAVTVALVCLFHGFITIVISVSLALGRPNSLGVWANALGIIATILAGIQYLPQIWLTYNLGHIGSLSIPMMLIQTPGSFVWSASLFARLGAGGWSTWGVFLVTGCLQGCLLAMGISFELKARRERQGSEDAASNGRCIVGYIAGSREHDTDDEGGTAVESTPLLSESGSTRKPTTNSTRNSASS</sequence>
<feature type="transmembrane region" description="Helical" evidence="6">
    <location>
        <begin position="203"/>
        <end position="222"/>
    </location>
</feature>
<feature type="region of interest" description="Disordered" evidence="5">
    <location>
        <begin position="284"/>
        <end position="324"/>
    </location>
</feature>
<proteinExistence type="predicted"/>
<dbReference type="VEuPathDB" id="FungiDB:sscle_10g079060"/>
<keyword evidence="4 6" id="KW-0472">Membrane</keyword>
<evidence type="ECO:0000256" key="5">
    <source>
        <dbReference type="SAM" id="MobiDB-lite"/>
    </source>
</evidence>
<keyword evidence="2 6" id="KW-0812">Transmembrane</keyword>
<reference evidence="8" key="1">
    <citation type="journal article" date="2017" name="Genome Biol. Evol.">
        <title>The complete genome sequence of the phytopathogenic fungus Sclerotinia sclerotiorum reveals insights into the genome architecture of broad host range pathogens.</title>
        <authorList>
            <person name="Derbyshire M."/>
            <person name="Denton-Giles M."/>
            <person name="Hegedus D."/>
            <person name="Seifbarghy S."/>
            <person name="Rollins J."/>
            <person name="van Kan J."/>
            <person name="Seidl M.F."/>
            <person name="Faino L."/>
            <person name="Mbengue M."/>
            <person name="Navaud O."/>
            <person name="Raffaele S."/>
            <person name="Hammond-Kosack K."/>
            <person name="Heard S."/>
            <person name="Oliver R."/>
        </authorList>
    </citation>
    <scope>NUCLEOTIDE SEQUENCE [LARGE SCALE GENOMIC DNA]</scope>
    <source>
        <strain evidence="8">ATCC 18683 / 1980 / Ss-1</strain>
    </source>
</reference>
<dbReference type="PANTHER" id="PTHR16201">
    <property type="entry name" value="SEVEN TRANSMEMBRANE PROTEIN 1-RELATED"/>
    <property type="match status" value="1"/>
</dbReference>
<dbReference type="Gene3D" id="1.20.1280.290">
    <property type="match status" value="2"/>
</dbReference>
<dbReference type="Proteomes" id="UP000177798">
    <property type="component" value="Chromosome 10"/>
</dbReference>
<dbReference type="InterPro" id="IPR006603">
    <property type="entry name" value="PQ-loop_rpt"/>
</dbReference>
<evidence type="ECO:0000256" key="6">
    <source>
        <dbReference type="SAM" id="Phobius"/>
    </source>
</evidence>
<evidence type="ECO:0000256" key="3">
    <source>
        <dbReference type="ARBA" id="ARBA00022989"/>
    </source>
</evidence>
<feature type="transmembrane region" description="Helical" evidence="6">
    <location>
        <begin position="171"/>
        <end position="191"/>
    </location>
</feature>
<name>A0A1D9QDV2_SCLS1</name>
<protein>
    <recommendedName>
        <fullName evidence="9">PQ loop repeat protein</fullName>
    </recommendedName>
</protein>
<dbReference type="PANTHER" id="PTHR16201:SF11">
    <property type="entry name" value="PQ-LOOP REPEAT-CONTAINING PROTEIN"/>
    <property type="match status" value="1"/>
</dbReference>
<dbReference type="OrthoDB" id="19344at2759"/>
<evidence type="ECO:0000256" key="4">
    <source>
        <dbReference type="ARBA" id="ARBA00023136"/>
    </source>
</evidence>
<comment type="subcellular location">
    <subcellularLocation>
        <location evidence="1">Membrane</location>
        <topology evidence="1">Multi-pass membrane protein</topology>
    </subcellularLocation>
</comment>
<dbReference type="SMART" id="SM00679">
    <property type="entry name" value="CTNS"/>
    <property type="match status" value="2"/>
</dbReference>
<feature type="transmembrane region" description="Helical" evidence="6">
    <location>
        <begin position="94"/>
        <end position="121"/>
    </location>
</feature>
<dbReference type="AlphaFoldDB" id="A0A1D9QDV2"/>
<dbReference type="EMBL" id="CP017823">
    <property type="protein sequence ID" value="APA13136.1"/>
    <property type="molecule type" value="Genomic_DNA"/>
</dbReference>
<evidence type="ECO:0008006" key="9">
    <source>
        <dbReference type="Google" id="ProtNLM"/>
    </source>
</evidence>
<accession>A0A1D9QDV2</accession>
<feature type="transmembrane region" description="Helical" evidence="6">
    <location>
        <begin position="142"/>
        <end position="165"/>
    </location>
</feature>
<evidence type="ECO:0000256" key="2">
    <source>
        <dbReference type="ARBA" id="ARBA00022692"/>
    </source>
</evidence>
<feature type="transmembrane region" description="Helical" evidence="6">
    <location>
        <begin position="234"/>
        <end position="257"/>
    </location>
</feature>
<gene>
    <name evidence="7" type="ORF">sscle_10g079060</name>
</gene>
<dbReference type="GO" id="GO:0016020">
    <property type="term" value="C:membrane"/>
    <property type="evidence" value="ECO:0007669"/>
    <property type="project" value="UniProtKB-SubCell"/>
</dbReference>
<feature type="transmembrane region" description="Helical" evidence="6">
    <location>
        <begin position="52"/>
        <end position="74"/>
    </location>
</feature>
<feature type="compositionally biased region" description="Polar residues" evidence="5">
    <location>
        <begin position="298"/>
        <end position="324"/>
    </location>
</feature>
<feature type="transmembrane region" description="Helical" evidence="6">
    <location>
        <begin position="20"/>
        <end position="40"/>
    </location>
</feature>
<dbReference type="Pfam" id="PF04193">
    <property type="entry name" value="PQ-loop"/>
    <property type="match status" value="2"/>
</dbReference>
<organism evidence="7 8">
    <name type="scientific">Sclerotinia sclerotiorum (strain ATCC 18683 / 1980 / Ss-1)</name>
    <name type="common">White mold</name>
    <name type="synonym">Whetzelinia sclerotiorum</name>
    <dbReference type="NCBI Taxonomy" id="665079"/>
    <lineage>
        <taxon>Eukaryota</taxon>
        <taxon>Fungi</taxon>
        <taxon>Dikarya</taxon>
        <taxon>Ascomycota</taxon>
        <taxon>Pezizomycotina</taxon>
        <taxon>Leotiomycetes</taxon>
        <taxon>Helotiales</taxon>
        <taxon>Sclerotiniaceae</taxon>
        <taxon>Sclerotinia</taxon>
    </lineage>
</organism>